<dbReference type="RefSeq" id="XP_004828827.1">
    <property type="nucleotide sequence ID" value="XM_004828770.1"/>
</dbReference>
<reference evidence="1 2" key="1">
    <citation type="journal article" date="2012" name="BMC Genomics">
        <title>Comparative genomic analysis and phylogenetic position of Theileria equi.</title>
        <authorList>
            <person name="Kappmeyer L.S."/>
            <person name="Thiagarajan M."/>
            <person name="Herndon D.R."/>
            <person name="Ramsay J.D."/>
            <person name="Caler E."/>
            <person name="Djikeng A."/>
            <person name="Gillespie J.J."/>
            <person name="Lau A.O."/>
            <person name="Roalson E.H."/>
            <person name="Silva J.C."/>
            <person name="Silva M.G."/>
            <person name="Suarez C.E."/>
            <person name="Ueti M.W."/>
            <person name="Nene V.M."/>
            <person name="Mealey R.H."/>
            <person name="Knowles D.P."/>
            <person name="Brayton K.A."/>
        </authorList>
    </citation>
    <scope>NUCLEOTIDE SEQUENCE [LARGE SCALE GENOMIC DNA]</scope>
    <source>
        <strain evidence="1 2">WA</strain>
    </source>
</reference>
<proteinExistence type="predicted"/>
<evidence type="ECO:0000313" key="1">
    <source>
        <dbReference type="EMBL" id="AFZ79161.1"/>
    </source>
</evidence>
<accession>L0AVV5</accession>
<gene>
    <name evidence="1" type="ORF">BEWA_020070</name>
</gene>
<dbReference type="VEuPathDB" id="PiroplasmaDB:BEWA_020070"/>
<name>L0AVV5_THEEQ</name>
<dbReference type="AlphaFoldDB" id="L0AVV5"/>
<dbReference type="GeneID" id="15805974"/>
<organism evidence="1 2">
    <name type="scientific">Theileria equi strain WA</name>
    <dbReference type="NCBI Taxonomy" id="1537102"/>
    <lineage>
        <taxon>Eukaryota</taxon>
        <taxon>Sar</taxon>
        <taxon>Alveolata</taxon>
        <taxon>Apicomplexa</taxon>
        <taxon>Aconoidasida</taxon>
        <taxon>Piroplasmida</taxon>
        <taxon>Theileriidae</taxon>
        <taxon>Theileria</taxon>
    </lineage>
</organism>
<sequence>MGFMIQQCSCAGKHLQVSDTHSLVDMCSWNQVVISTRFI</sequence>
<keyword evidence="2" id="KW-1185">Reference proteome</keyword>
<dbReference type="EMBL" id="CP001669">
    <property type="protein sequence ID" value="AFZ79161.1"/>
    <property type="molecule type" value="Genomic_DNA"/>
</dbReference>
<protein>
    <submittedName>
        <fullName evidence="1">Uncharacterized protein</fullName>
    </submittedName>
</protein>
<dbReference type="Proteomes" id="UP000031512">
    <property type="component" value="Chromosome 1"/>
</dbReference>
<evidence type="ECO:0000313" key="2">
    <source>
        <dbReference type="Proteomes" id="UP000031512"/>
    </source>
</evidence>
<dbReference type="KEGG" id="beq:BEWA_020070"/>